<reference evidence="3" key="1">
    <citation type="submission" date="2017-06" db="EMBL/GenBank/DDBJ databases">
        <authorList>
            <person name="Varghese N."/>
            <person name="Submissions S."/>
        </authorList>
    </citation>
    <scope>NUCLEOTIDE SEQUENCE [LARGE SCALE GENOMIC DNA]</scope>
    <source>
        <strain evidence="3">JAD2</strain>
    </source>
</reference>
<feature type="transmembrane region" description="Helical" evidence="1">
    <location>
        <begin position="109"/>
        <end position="129"/>
    </location>
</feature>
<evidence type="ECO:0000313" key="2">
    <source>
        <dbReference type="EMBL" id="SNB64520.1"/>
    </source>
</evidence>
<protein>
    <recommendedName>
        <fullName evidence="4">Cytochrome C and Quinol oxidase polypeptide I</fullName>
    </recommendedName>
</protein>
<dbReference type="InParanoid" id="A0A212QXS5"/>
<sequence>MPPLSRYMVRLALLHLALGFFFGGLMLAHKAFPIAPWAMRLLPWHIHSLLIGWTIQLAFGVAYWIFPRFALERPGDPRGRAGWAWASLVLLNAGVLCAGPAGAMGWGPGLALGSAMETLGVLAFVVHLWPRVRPAIL</sequence>
<dbReference type="RefSeq" id="WP_088571084.1">
    <property type="nucleotide sequence ID" value="NZ_FYEK01000027.1"/>
</dbReference>
<evidence type="ECO:0000256" key="1">
    <source>
        <dbReference type="SAM" id="Phobius"/>
    </source>
</evidence>
<dbReference type="InterPro" id="IPR036927">
    <property type="entry name" value="Cyt_c_oxase-like_su1_sf"/>
</dbReference>
<dbReference type="Proteomes" id="UP000197025">
    <property type="component" value="Unassembled WGS sequence"/>
</dbReference>
<name>A0A212QXS5_9CHLR</name>
<gene>
    <name evidence="2" type="ORF">SAMN02746019_00008320</name>
</gene>
<dbReference type="AlphaFoldDB" id="A0A212QXS5"/>
<evidence type="ECO:0008006" key="4">
    <source>
        <dbReference type="Google" id="ProtNLM"/>
    </source>
</evidence>
<proteinExistence type="predicted"/>
<accession>A0A212QXS5</accession>
<keyword evidence="1" id="KW-1133">Transmembrane helix</keyword>
<dbReference type="Gene3D" id="1.20.210.10">
    <property type="entry name" value="Cytochrome c oxidase-like, subunit I domain"/>
    <property type="match status" value="1"/>
</dbReference>
<feature type="transmembrane region" description="Helical" evidence="1">
    <location>
        <begin position="83"/>
        <end position="103"/>
    </location>
</feature>
<dbReference type="EMBL" id="FYEK01000027">
    <property type="protein sequence ID" value="SNB64520.1"/>
    <property type="molecule type" value="Genomic_DNA"/>
</dbReference>
<evidence type="ECO:0000313" key="3">
    <source>
        <dbReference type="Proteomes" id="UP000197025"/>
    </source>
</evidence>
<organism evidence="2 3">
    <name type="scientific">Thermoflexus hugenholtzii JAD2</name>
    <dbReference type="NCBI Taxonomy" id="877466"/>
    <lineage>
        <taxon>Bacteria</taxon>
        <taxon>Bacillati</taxon>
        <taxon>Chloroflexota</taxon>
        <taxon>Thermoflexia</taxon>
        <taxon>Thermoflexales</taxon>
        <taxon>Thermoflexaceae</taxon>
        <taxon>Thermoflexus</taxon>
    </lineage>
</organism>
<keyword evidence="3" id="KW-1185">Reference proteome</keyword>
<feature type="transmembrane region" description="Helical" evidence="1">
    <location>
        <begin position="49"/>
        <end position="71"/>
    </location>
</feature>
<keyword evidence="1" id="KW-0472">Membrane</keyword>
<dbReference type="OrthoDB" id="5516485at2"/>
<keyword evidence="1" id="KW-0812">Transmembrane</keyword>